<feature type="domain" description="SET" evidence="9">
    <location>
        <begin position="425"/>
        <end position="551"/>
    </location>
</feature>
<dbReference type="GO" id="GO:0042054">
    <property type="term" value="F:histone methyltransferase activity"/>
    <property type="evidence" value="ECO:0007669"/>
    <property type="project" value="InterPro"/>
</dbReference>
<keyword evidence="3" id="KW-0489">Methyltransferase</keyword>
<dbReference type="AlphaFoldDB" id="A0A0W4ZD53"/>
<dbReference type="SMART" id="SM00298">
    <property type="entry name" value="CHROMO"/>
    <property type="match status" value="1"/>
</dbReference>
<evidence type="ECO:0000259" key="8">
    <source>
        <dbReference type="PROSITE" id="PS50013"/>
    </source>
</evidence>
<dbReference type="SMART" id="SM00508">
    <property type="entry name" value="PostSET"/>
    <property type="match status" value="1"/>
</dbReference>
<dbReference type="InterPro" id="IPR003616">
    <property type="entry name" value="Post-SET_dom"/>
</dbReference>
<dbReference type="InterPro" id="IPR007728">
    <property type="entry name" value="Pre-SET_dom"/>
</dbReference>
<gene>
    <name evidence="12" type="ORF">T552_02811</name>
</gene>
<evidence type="ECO:0000256" key="3">
    <source>
        <dbReference type="ARBA" id="ARBA00022603"/>
    </source>
</evidence>
<reference evidence="13" key="1">
    <citation type="journal article" date="2016" name="Nat. Commun.">
        <title>Genome analysis of three Pneumocystis species reveals adaptation mechanisms to life exclusively in mammalian hosts.</title>
        <authorList>
            <person name="Ma L."/>
            <person name="Chen Z."/>
            <person name="Huang D.W."/>
            <person name="Kutty G."/>
            <person name="Ishihara M."/>
            <person name="Wang H."/>
            <person name="Abouelleil A."/>
            <person name="Bishop L."/>
            <person name="Davey E."/>
            <person name="Deng R."/>
            <person name="Deng X."/>
            <person name="Fan L."/>
            <person name="Fantoni G."/>
            <person name="Fitzgerald M."/>
            <person name="Gogineni E."/>
            <person name="Goldberg J.M."/>
            <person name="Handley G."/>
            <person name="Hu X."/>
            <person name="Huber C."/>
            <person name="Jiao X."/>
            <person name="Jones K."/>
            <person name="Levin J.Z."/>
            <person name="Liu Y."/>
            <person name="Macdonald P."/>
            <person name="Melnikov A."/>
            <person name="Raley C."/>
            <person name="Sassi M."/>
            <person name="Sherman B.T."/>
            <person name="Song X."/>
            <person name="Sykes S."/>
            <person name="Tran B."/>
            <person name="Walsh L."/>
            <person name="Xia Y."/>
            <person name="Yang J."/>
            <person name="Young S."/>
            <person name="Zeng Q."/>
            <person name="Zheng X."/>
            <person name="Stephens R."/>
            <person name="Nusbaum C."/>
            <person name="Birren B.W."/>
            <person name="Azadi P."/>
            <person name="Lempicki R.A."/>
            <person name="Cuomo C.A."/>
            <person name="Kovacs J.A."/>
        </authorList>
    </citation>
    <scope>NUCLEOTIDE SEQUENCE [LARGE SCALE GENOMIC DNA]</scope>
    <source>
        <strain evidence="13">B80</strain>
    </source>
</reference>
<dbReference type="OrthoDB" id="308383at2759"/>
<accession>A0A0W4ZD53</accession>
<dbReference type="GO" id="GO:0005694">
    <property type="term" value="C:chromosome"/>
    <property type="evidence" value="ECO:0007669"/>
    <property type="project" value="UniProtKB-SubCell"/>
</dbReference>
<dbReference type="Pfam" id="PF00385">
    <property type="entry name" value="Chromo"/>
    <property type="match status" value="1"/>
</dbReference>
<dbReference type="CDD" id="cd20073">
    <property type="entry name" value="SET_SUV39H_Clr4-like"/>
    <property type="match status" value="1"/>
</dbReference>
<dbReference type="GeneID" id="28937543"/>
<dbReference type="Proteomes" id="UP000054454">
    <property type="component" value="Unassembled WGS sequence"/>
</dbReference>
<dbReference type="PANTHER" id="PTHR46223">
    <property type="entry name" value="HISTONE-LYSINE N-METHYLTRANSFERASE SUV39H"/>
    <property type="match status" value="1"/>
</dbReference>
<protein>
    <submittedName>
        <fullName evidence="12">Uncharacterized protein</fullName>
    </submittedName>
</protein>
<dbReference type="EMBL" id="LFVZ01000013">
    <property type="protein sequence ID" value="KTW26326.1"/>
    <property type="molecule type" value="Genomic_DNA"/>
</dbReference>
<dbReference type="VEuPathDB" id="FungiDB:T552_02811"/>
<keyword evidence="4" id="KW-0808">Transferase</keyword>
<dbReference type="SUPFAM" id="SSF82199">
    <property type="entry name" value="SET domain"/>
    <property type="match status" value="1"/>
</dbReference>
<evidence type="ECO:0000256" key="1">
    <source>
        <dbReference type="ARBA" id="ARBA00004286"/>
    </source>
</evidence>
<dbReference type="SMART" id="SM00468">
    <property type="entry name" value="PreSET"/>
    <property type="match status" value="1"/>
</dbReference>
<dbReference type="InterPro" id="IPR000953">
    <property type="entry name" value="Chromo/chromo_shadow_dom"/>
</dbReference>
<dbReference type="SMART" id="SM00317">
    <property type="entry name" value="SET"/>
    <property type="match status" value="1"/>
</dbReference>
<feature type="domain" description="Pre-SET" evidence="10">
    <location>
        <begin position="357"/>
        <end position="422"/>
    </location>
</feature>
<evidence type="ECO:0000256" key="6">
    <source>
        <dbReference type="ARBA" id="ARBA00022723"/>
    </source>
</evidence>
<dbReference type="Gene3D" id="2.170.270.10">
    <property type="entry name" value="SET domain"/>
    <property type="match status" value="1"/>
</dbReference>
<dbReference type="InterPro" id="IPR023780">
    <property type="entry name" value="Chromo_domain"/>
</dbReference>
<evidence type="ECO:0000256" key="7">
    <source>
        <dbReference type="ARBA" id="ARBA00022833"/>
    </source>
</evidence>
<organism evidence="12 13">
    <name type="scientific">Pneumocystis carinii (strain B80)</name>
    <name type="common">Rat pneumocystis pneumonia agent</name>
    <name type="synonym">Pneumocystis carinii f. sp. carinii</name>
    <dbReference type="NCBI Taxonomy" id="1408658"/>
    <lineage>
        <taxon>Eukaryota</taxon>
        <taxon>Fungi</taxon>
        <taxon>Dikarya</taxon>
        <taxon>Ascomycota</taxon>
        <taxon>Taphrinomycotina</taxon>
        <taxon>Pneumocystomycetes</taxon>
        <taxon>Pneumocystaceae</taxon>
        <taxon>Pneumocystis</taxon>
    </lineage>
</organism>
<dbReference type="GO" id="GO:0032259">
    <property type="term" value="P:methylation"/>
    <property type="evidence" value="ECO:0007669"/>
    <property type="project" value="UniProtKB-KW"/>
</dbReference>
<dbReference type="SUPFAM" id="SSF54160">
    <property type="entry name" value="Chromo domain-like"/>
    <property type="match status" value="1"/>
</dbReference>
<evidence type="ECO:0000256" key="4">
    <source>
        <dbReference type="ARBA" id="ARBA00022679"/>
    </source>
</evidence>
<evidence type="ECO:0000256" key="2">
    <source>
        <dbReference type="ARBA" id="ARBA00022454"/>
    </source>
</evidence>
<dbReference type="GO" id="GO:0010468">
    <property type="term" value="P:regulation of gene expression"/>
    <property type="evidence" value="ECO:0007669"/>
    <property type="project" value="UniProtKB-ARBA"/>
</dbReference>
<sequence>MLKKNKESLKEDKIEPLDGEIYEVERICEEFIQEDGNILYRISWKGYSEDFDTWEPIENLIDCENALEDWNRLKNSTALKKKQTLVTNKYVKKREKSSENTYYDEESSNMLSRRPFFLNDISKFEKTKDISIKKNKTNNLDIKGSNNRKILNIEEDKSSFESNLNEHMSFNRSNSLENNPLETFLMENPSVIFTNEKPRIVSKEKTMQFRNKKRKSTLLSKLIVGSLPQRSNVLNEYSNNFEYITDDLPYIQEKENVKFNSLKKSKDHITKASRLKTDFHKKTLKPKYIIKSKLSFTRPLSVKNSRKIFLEKLDMLLGPPVFLINEIDSDLSPIDFEFITSYKYGLGIEPRNPLFISGCSCSKDGCDLNNPGSCQCLEDSNNKSFSYDEYGRVHCNSSSIIYECNENCDCGINCPNRVVQRGRKIPLNIFKTKHKGWGLQCPRFIKAGTFIGVYLGELISQSEAEIRGKKYDNVGVTYLFDLDLFEDQVDEYYTIDAQYCGDVTRFINHSCDPNLAIYSVLRDKSDSKIYDLAFFAIRDIPALEELCFDYSGRNNDDQLGFIGNCSNSKYINLKNKKPCYCGSANCRGWLFG</sequence>
<dbReference type="PROSITE" id="PS50867">
    <property type="entry name" value="PRE_SET"/>
    <property type="match status" value="1"/>
</dbReference>
<dbReference type="PROSITE" id="PS50280">
    <property type="entry name" value="SET"/>
    <property type="match status" value="1"/>
</dbReference>
<dbReference type="RefSeq" id="XP_018224774.1">
    <property type="nucleotide sequence ID" value="XM_018371340.1"/>
</dbReference>
<feature type="domain" description="Post-SET" evidence="11">
    <location>
        <begin position="575"/>
        <end position="591"/>
    </location>
</feature>
<dbReference type="GO" id="GO:0005634">
    <property type="term" value="C:nucleus"/>
    <property type="evidence" value="ECO:0007669"/>
    <property type="project" value="InterPro"/>
</dbReference>
<keyword evidence="7" id="KW-0862">Zinc</keyword>
<keyword evidence="2" id="KW-0158">Chromosome</keyword>
<proteinExistence type="predicted"/>
<evidence type="ECO:0000259" key="11">
    <source>
        <dbReference type="PROSITE" id="PS50868"/>
    </source>
</evidence>
<dbReference type="InterPro" id="IPR050973">
    <property type="entry name" value="H3K9_Histone-Lys_N-MTase"/>
</dbReference>
<dbReference type="InterPro" id="IPR001214">
    <property type="entry name" value="SET_dom"/>
</dbReference>
<evidence type="ECO:0000313" key="13">
    <source>
        <dbReference type="Proteomes" id="UP000054454"/>
    </source>
</evidence>
<feature type="domain" description="Chromo" evidence="8">
    <location>
        <begin position="22"/>
        <end position="82"/>
    </location>
</feature>
<dbReference type="Pfam" id="PF05033">
    <property type="entry name" value="Pre-SET"/>
    <property type="match status" value="1"/>
</dbReference>
<name>A0A0W4ZD53_PNEC8</name>
<evidence type="ECO:0000259" key="9">
    <source>
        <dbReference type="PROSITE" id="PS50280"/>
    </source>
</evidence>
<comment type="caution">
    <text evidence="12">The sequence shown here is derived from an EMBL/GenBank/DDBJ whole genome shotgun (WGS) entry which is preliminary data.</text>
</comment>
<evidence type="ECO:0000313" key="12">
    <source>
        <dbReference type="EMBL" id="KTW26326.1"/>
    </source>
</evidence>
<dbReference type="GO" id="GO:0008270">
    <property type="term" value="F:zinc ion binding"/>
    <property type="evidence" value="ECO:0007669"/>
    <property type="project" value="InterPro"/>
</dbReference>
<dbReference type="InterPro" id="IPR016197">
    <property type="entry name" value="Chromo-like_dom_sf"/>
</dbReference>
<dbReference type="PROSITE" id="PS50013">
    <property type="entry name" value="CHROMO_2"/>
    <property type="match status" value="1"/>
</dbReference>
<keyword evidence="5" id="KW-0949">S-adenosyl-L-methionine</keyword>
<comment type="subcellular location">
    <subcellularLocation>
        <location evidence="1">Chromosome</location>
    </subcellularLocation>
</comment>
<evidence type="ECO:0000256" key="5">
    <source>
        <dbReference type="ARBA" id="ARBA00022691"/>
    </source>
</evidence>
<keyword evidence="13" id="KW-1185">Reference proteome</keyword>
<dbReference type="PROSITE" id="PS50868">
    <property type="entry name" value="POST_SET"/>
    <property type="match status" value="1"/>
</dbReference>
<keyword evidence="6" id="KW-0479">Metal-binding</keyword>
<evidence type="ECO:0000259" key="10">
    <source>
        <dbReference type="PROSITE" id="PS50867"/>
    </source>
</evidence>
<dbReference type="Gene3D" id="2.40.50.40">
    <property type="match status" value="1"/>
</dbReference>
<dbReference type="Pfam" id="PF00856">
    <property type="entry name" value="SET"/>
    <property type="match status" value="1"/>
</dbReference>
<dbReference type="InterPro" id="IPR046341">
    <property type="entry name" value="SET_dom_sf"/>
</dbReference>
<dbReference type="PANTHER" id="PTHR46223:SF3">
    <property type="entry name" value="HISTONE-LYSINE N-METHYLTRANSFERASE SET-23"/>
    <property type="match status" value="1"/>
</dbReference>